<evidence type="ECO:0000313" key="9">
    <source>
        <dbReference type="EMBL" id="KAG0285371.1"/>
    </source>
</evidence>
<feature type="transmembrane region" description="Helical" evidence="8">
    <location>
        <begin position="146"/>
        <end position="170"/>
    </location>
</feature>
<dbReference type="InterPro" id="IPR003370">
    <property type="entry name" value="Chromate_transpt"/>
</dbReference>
<evidence type="ECO:0008006" key="11">
    <source>
        <dbReference type="Google" id="ProtNLM"/>
    </source>
</evidence>
<keyword evidence="3" id="KW-1003">Cell membrane</keyword>
<accession>A0ABQ7JUU3</accession>
<dbReference type="EMBL" id="JAAAIM010000673">
    <property type="protein sequence ID" value="KAG0285371.1"/>
    <property type="molecule type" value="Genomic_DNA"/>
</dbReference>
<evidence type="ECO:0000256" key="6">
    <source>
        <dbReference type="ARBA" id="ARBA00023136"/>
    </source>
</evidence>
<gene>
    <name evidence="9" type="ORF">BGZ96_010367</name>
</gene>
<keyword evidence="6 8" id="KW-0472">Membrane</keyword>
<feature type="transmembrane region" description="Helical" evidence="8">
    <location>
        <begin position="449"/>
        <end position="470"/>
    </location>
</feature>
<comment type="similarity">
    <text evidence="2">Belongs to the chromate ion transporter (CHR) (TC 2.A.51) family.</text>
</comment>
<feature type="transmembrane region" description="Helical" evidence="8">
    <location>
        <begin position="77"/>
        <end position="98"/>
    </location>
</feature>
<dbReference type="InterPro" id="IPR052518">
    <property type="entry name" value="CHR_Transporter"/>
</dbReference>
<sequence length="495" mass="53632">MSKSKVDSSDDRISEKYTPFPSSSPDPPTTSISIPSILPTDSITPPATTNDDHSPFAPLNEFEDSTNLPQNLTLFEIFRFFLLVFGLQAWGGSVAQIARLKTELVMKRRWITVARFNRVYAVYQMLPGPEAAEICMFFGCLVGGRWGGIVAGLGFILPGFLGMMLMSYLYTIVGLENVYFNASFRALQPVVAAMVLKAVFQIGQHAFISSNTKQFNKVLFMLAILSSLQSALRINYFITLGVFGIFYSFYTRGWRYVAGTVMLLNYIGYILYVIFKGVPSPSALALGIAPTPDMPHLLILGLVTGSLSFGGAYTSIPFIQAEAVVLGGWLAKQTFLDGIALGNIIPAPLVIFSTFVGFQGGYVYGEGSLGYAFGGGVLITLGMFLPCFIFTIMGHSLLERICRNETTASFFDGITGAVVGIIAITALDILKASVVHIPKPGSVLGGEEWLLLAAQNTLSAVIFVMAFLVLNTVGHRYMSVLLVVVAALSGQFLFV</sequence>
<comment type="subcellular location">
    <subcellularLocation>
        <location evidence="1">Cell membrane</location>
        <topology evidence="1">Multi-pass membrane protein</topology>
    </subcellularLocation>
</comment>
<evidence type="ECO:0000256" key="3">
    <source>
        <dbReference type="ARBA" id="ARBA00022475"/>
    </source>
</evidence>
<name>A0ABQ7JUU3_9FUNG</name>
<feature type="transmembrane region" description="Helical" evidence="8">
    <location>
        <begin position="190"/>
        <end position="208"/>
    </location>
</feature>
<keyword evidence="10" id="KW-1185">Reference proteome</keyword>
<evidence type="ECO:0000256" key="1">
    <source>
        <dbReference type="ARBA" id="ARBA00004651"/>
    </source>
</evidence>
<feature type="transmembrane region" description="Helical" evidence="8">
    <location>
        <begin position="296"/>
        <end position="319"/>
    </location>
</feature>
<reference evidence="9 10" key="1">
    <citation type="journal article" date="2020" name="Fungal Divers.">
        <title>Resolving the Mortierellaceae phylogeny through synthesis of multi-gene phylogenetics and phylogenomics.</title>
        <authorList>
            <person name="Vandepol N."/>
            <person name="Liber J."/>
            <person name="Desiro A."/>
            <person name="Na H."/>
            <person name="Kennedy M."/>
            <person name="Barry K."/>
            <person name="Grigoriev I.V."/>
            <person name="Miller A.N."/>
            <person name="O'Donnell K."/>
            <person name="Stajich J.E."/>
            <person name="Bonito G."/>
        </authorList>
    </citation>
    <scope>NUCLEOTIDE SEQUENCE [LARGE SCALE GENOMIC DNA]</scope>
    <source>
        <strain evidence="9 10">AD045</strain>
    </source>
</reference>
<evidence type="ECO:0000256" key="2">
    <source>
        <dbReference type="ARBA" id="ARBA00005262"/>
    </source>
</evidence>
<dbReference type="Pfam" id="PF02417">
    <property type="entry name" value="Chromate_transp"/>
    <property type="match status" value="2"/>
</dbReference>
<feature type="region of interest" description="Disordered" evidence="7">
    <location>
        <begin position="1"/>
        <end position="58"/>
    </location>
</feature>
<evidence type="ECO:0000256" key="5">
    <source>
        <dbReference type="ARBA" id="ARBA00022989"/>
    </source>
</evidence>
<dbReference type="NCBIfam" id="TIGR00937">
    <property type="entry name" value="2A51"/>
    <property type="match status" value="1"/>
</dbReference>
<organism evidence="9 10">
    <name type="scientific">Linnemannia gamsii</name>
    <dbReference type="NCBI Taxonomy" id="64522"/>
    <lineage>
        <taxon>Eukaryota</taxon>
        <taxon>Fungi</taxon>
        <taxon>Fungi incertae sedis</taxon>
        <taxon>Mucoromycota</taxon>
        <taxon>Mortierellomycotina</taxon>
        <taxon>Mortierellomycetes</taxon>
        <taxon>Mortierellales</taxon>
        <taxon>Mortierellaceae</taxon>
        <taxon>Linnemannia</taxon>
    </lineage>
</organism>
<feature type="transmembrane region" description="Helical" evidence="8">
    <location>
        <begin position="256"/>
        <end position="275"/>
    </location>
</feature>
<dbReference type="PANTHER" id="PTHR43663">
    <property type="entry name" value="CHROMATE TRANSPORT PROTEIN-RELATED"/>
    <property type="match status" value="1"/>
</dbReference>
<keyword evidence="4 8" id="KW-0812">Transmembrane</keyword>
<protein>
    <recommendedName>
        <fullName evidence="11">Chromate transporter</fullName>
    </recommendedName>
</protein>
<evidence type="ECO:0000256" key="7">
    <source>
        <dbReference type="SAM" id="MobiDB-lite"/>
    </source>
</evidence>
<dbReference type="PANTHER" id="PTHR43663:SF1">
    <property type="entry name" value="CHROMATE TRANSPORTER"/>
    <property type="match status" value="1"/>
</dbReference>
<feature type="transmembrane region" description="Helical" evidence="8">
    <location>
        <begin position="370"/>
        <end position="393"/>
    </location>
</feature>
<keyword evidence="5 8" id="KW-1133">Transmembrane helix</keyword>
<feature type="transmembrane region" description="Helical" evidence="8">
    <location>
        <begin position="220"/>
        <end position="250"/>
    </location>
</feature>
<comment type="caution">
    <text evidence="9">The sequence shown here is derived from an EMBL/GenBank/DDBJ whole genome shotgun (WGS) entry which is preliminary data.</text>
</comment>
<dbReference type="Proteomes" id="UP001194696">
    <property type="component" value="Unassembled WGS sequence"/>
</dbReference>
<feature type="compositionally biased region" description="Low complexity" evidence="7">
    <location>
        <begin position="29"/>
        <end position="46"/>
    </location>
</feature>
<feature type="transmembrane region" description="Helical" evidence="8">
    <location>
        <begin position="413"/>
        <end position="437"/>
    </location>
</feature>
<feature type="transmembrane region" description="Helical" evidence="8">
    <location>
        <begin position="476"/>
        <end position="494"/>
    </location>
</feature>
<evidence type="ECO:0000313" key="10">
    <source>
        <dbReference type="Proteomes" id="UP001194696"/>
    </source>
</evidence>
<dbReference type="InterPro" id="IPR014047">
    <property type="entry name" value="Chr_Tranpt_l_chain"/>
</dbReference>
<proteinExistence type="inferred from homology"/>
<evidence type="ECO:0000256" key="4">
    <source>
        <dbReference type="ARBA" id="ARBA00022692"/>
    </source>
</evidence>
<feature type="compositionally biased region" description="Basic and acidic residues" evidence="7">
    <location>
        <begin position="1"/>
        <end position="15"/>
    </location>
</feature>
<feature type="transmembrane region" description="Helical" evidence="8">
    <location>
        <begin position="339"/>
        <end position="358"/>
    </location>
</feature>
<evidence type="ECO:0000256" key="8">
    <source>
        <dbReference type="SAM" id="Phobius"/>
    </source>
</evidence>
<dbReference type="PIRSF" id="PIRSF004810">
    <property type="entry name" value="ChrA"/>
    <property type="match status" value="1"/>
</dbReference>